<comment type="subcellular location">
    <subcellularLocation>
        <location evidence="1">Membrane</location>
        <topology evidence="1">Multi-pass membrane protein</topology>
    </subcellularLocation>
</comment>
<feature type="transmembrane region" description="Helical" evidence="6">
    <location>
        <begin position="273"/>
        <end position="292"/>
    </location>
</feature>
<evidence type="ECO:0000256" key="2">
    <source>
        <dbReference type="ARBA" id="ARBA00006528"/>
    </source>
</evidence>
<dbReference type="AlphaFoldDB" id="A0A061S439"/>
<dbReference type="Gene3D" id="1.20.1530.20">
    <property type="match status" value="1"/>
</dbReference>
<name>A0A061S439_9CHLO</name>
<keyword evidence="4 6" id="KW-1133">Transmembrane helix</keyword>
<accession>A0A061S439</accession>
<feature type="transmembrane region" description="Helical" evidence="6">
    <location>
        <begin position="119"/>
        <end position="138"/>
    </location>
</feature>
<dbReference type="EMBL" id="GBEZ01007948">
    <property type="protein sequence ID" value="JAC77551.1"/>
    <property type="molecule type" value="Transcribed_RNA"/>
</dbReference>
<protein>
    <submittedName>
        <fullName evidence="7">Bile acid:Na+ symporter, BASS family</fullName>
    </submittedName>
</protein>
<dbReference type="Pfam" id="PF01758">
    <property type="entry name" value="SBF"/>
    <property type="match status" value="1"/>
</dbReference>
<dbReference type="InterPro" id="IPR002657">
    <property type="entry name" value="BilAc:Na_symport/Acr3"/>
</dbReference>
<dbReference type="InterPro" id="IPR038770">
    <property type="entry name" value="Na+/solute_symporter_sf"/>
</dbReference>
<dbReference type="PANTHER" id="PTHR10361:SF30">
    <property type="entry name" value="SODIUM_METABOLITE COTRANSPORTER BASS6, CHLOROPLASTIC-RELATED"/>
    <property type="match status" value="1"/>
</dbReference>
<organism evidence="7">
    <name type="scientific">Tetraselmis sp. GSL018</name>
    <dbReference type="NCBI Taxonomy" id="582737"/>
    <lineage>
        <taxon>Eukaryota</taxon>
        <taxon>Viridiplantae</taxon>
        <taxon>Chlorophyta</taxon>
        <taxon>core chlorophytes</taxon>
        <taxon>Chlorodendrophyceae</taxon>
        <taxon>Chlorodendrales</taxon>
        <taxon>Chlorodendraceae</taxon>
        <taxon>Tetraselmis</taxon>
    </lineage>
</organism>
<keyword evidence="3 6" id="KW-0812">Transmembrane</keyword>
<feature type="transmembrane region" description="Helical" evidence="6">
    <location>
        <begin position="239"/>
        <end position="261"/>
    </location>
</feature>
<evidence type="ECO:0000256" key="3">
    <source>
        <dbReference type="ARBA" id="ARBA00022692"/>
    </source>
</evidence>
<dbReference type="GO" id="GO:0009941">
    <property type="term" value="C:chloroplast envelope"/>
    <property type="evidence" value="ECO:0007669"/>
    <property type="project" value="UniProtKB-ARBA"/>
</dbReference>
<feature type="transmembrane region" description="Helical" evidence="6">
    <location>
        <begin position="174"/>
        <end position="193"/>
    </location>
</feature>
<feature type="transmembrane region" description="Helical" evidence="6">
    <location>
        <begin position="205"/>
        <end position="227"/>
    </location>
</feature>
<evidence type="ECO:0000256" key="1">
    <source>
        <dbReference type="ARBA" id="ARBA00004141"/>
    </source>
</evidence>
<dbReference type="PANTHER" id="PTHR10361">
    <property type="entry name" value="SODIUM-BILE ACID COTRANSPORTER"/>
    <property type="match status" value="1"/>
</dbReference>
<proteinExistence type="inferred from homology"/>
<evidence type="ECO:0000256" key="6">
    <source>
        <dbReference type="SAM" id="Phobius"/>
    </source>
</evidence>
<sequence length="401" mass="41641">MRALASSCRLSKGPAPVHSMIRATKPVAVSSFSSFGTRNFLCGSVSVANLYSRASRPRIVSPGVQAVARPHVSATAVDENSALKKFSQSFTRLFPLWNILGAGLALKQPEVYSFMSTDYFTAALAILMFSMGITLTLDDFKRVATKPGPVAINFLACYGVMPALGLLISKAFGLAPALVAGCVLVGSINGGQASNLCTYIAKGDVALSVLMTTSTTIGTIFMTPIIAKLVLGAIVPVDAMGIVFSTIQVVLAPILIGVLANRFAPGFCRAVEPFCPIIGVCATVILVGASVAKCATPILNAGLALQAPLILLHLIGGVMGYFLCKAAKYDEVVARTTAIETSMKSSAFGFLLATLHFADPLVKVPAAVSVVWMAVIGSAMGVYWSTKPVNQTPEAATGGAA</sequence>
<dbReference type="GO" id="GO:0016020">
    <property type="term" value="C:membrane"/>
    <property type="evidence" value="ECO:0007669"/>
    <property type="project" value="UniProtKB-SubCell"/>
</dbReference>
<evidence type="ECO:0000313" key="7">
    <source>
        <dbReference type="EMBL" id="JAC77551.1"/>
    </source>
</evidence>
<dbReference type="InterPro" id="IPR004710">
    <property type="entry name" value="Bilac:Na_transpt"/>
</dbReference>
<feature type="transmembrane region" description="Helical" evidence="6">
    <location>
        <begin position="336"/>
        <end position="358"/>
    </location>
</feature>
<comment type="similarity">
    <text evidence="2">Belongs to the bile acid:sodium symporter (BASS) (TC 2.A.28) family.</text>
</comment>
<feature type="transmembrane region" description="Helical" evidence="6">
    <location>
        <begin position="298"/>
        <end position="324"/>
    </location>
</feature>
<feature type="transmembrane region" description="Helical" evidence="6">
    <location>
        <begin position="150"/>
        <end position="168"/>
    </location>
</feature>
<keyword evidence="5 6" id="KW-0472">Membrane</keyword>
<reference evidence="7" key="1">
    <citation type="submission" date="2014-05" db="EMBL/GenBank/DDBJ databases">
        <title>The transcriptome of the halophilic microalga Tetraselmis sp. GSL018 isolated from the Great Salt Lake, Utah.</title>
        <authorList>
            <person name="Jinkerson R.E."/>
            <person name="D'Adamo S."/>
            <person name="Posewitz M.C."/>
        </authorList>
    </citation>
    <scope>NUCLEOTIDE SEQUENCE</scope>
    <source>
        <strain evidence="7">GSL018</strain>
    </source>
</reference>
<gene>
    <name evidence="7" type="primary">TC.BASS</name>
    <name evidence="7" type="ORF">TSPGSL018_17402</name>
</gene>
<evidence type="ECO:0000256" key="4">
    <source>
        <dbReference type="ARBA" id="ARBA00022989"/>
    </source>
</evidence>
<feature type="transmembrane region" description="Helical" evidence="6">
    <location>
        <begin position="364"/>
        <end position="384"/>
    </location>
</feature>
<evidence type="ECO:0000256" key="5">
    <source>
        <dbReference type="ARBA" id="ARBA00023136"/>
    </source>
</evidence>